<comment type="caution">
    <text evidence="2">The sequence shown here is derived from an EMBL/GenBank/DDBJ whole genome shotgun (WGS) entry which is preliminary data.</text>
</comment>
<dbReference type="RefSeq" id="WP_142833741.1">
    <property type="nucleotide sequence ID" value="NZ_VFSV01000006.1"/>
</dbReference>
<reference evidence="2 3" key="1">
    <citation type="submission" date="2019-06" db="EMBL/GenBank/DDBJ databases">
        <title>Paenimaribius caenipelagi gen. nov., sp. nov., isolated from a tidal flat.</title>
        <authorList>
            <person name="Yoon J.-H."/>
        </authorList>
    </citation>
    <scope>NUCLEOTIDE SEQUENCE [LARGE SCALE GENOMIC DNA]</scope>
    <source>
        <strain evidence="2 3">JBTF-M29</strain>
    </source>
</reference>
<name>A0A547Q7S8_9RHOB</name>
<dbReference type="PANTHER" id="PTHR30469:SF15">
    <property type="entry name" value="HLYD FAMILY OF SECRETION PROTEINS"/>
    <property type="match status" value="1"/>
</dbReference>
<accession>A0A547Q7S8</accession>
<dbReference type="AlphaFoldDB" id="A0A547Q7S8"/>
<proteinExistence type="predicted"/>
<evidence type="ECO:0000256" key="1">
    <source>
        <dbReference type="SAM" id="Coils"/>
    </source>
</evidence>
<evidence type="ECO:0000313" key="2">
    <source>
        <dbReference type="EMBL" id="TRD22440.1"/>
    </source>
</evidence>
<dbReference type="Gene3D" id="1.10.287.470">
    <property type="entry name" value="Helix hairpin bin"/>
    <property type="match status" value="2"/>
</dbReference>
<dbReference type="SUPFAM" id="SSF111369">
    <property type="entry name" value="HlyD-like secretion proteins"/>
    <property type="match status" value="1"/>
</dbReference>
<dbReference type="Gene3D" id="2.40.420.20">
    <property type="match status" value="1"/>
</dbReference>
<keyword evidence="3" id="KW-1185">Reference proteome</keyword>
<dbReference type="GO" id="GO:1990281">
    <property type="term" value="C:efflux pump complex"/>
    <property type="evidence" value="ECO:0007669"/>
    <property type="project" value="TreeGrafter"/>
</dbReference>
<dbReference type="Gene3D" id="2.40.30.170">
    <property type="match status" value="1"/>
</dbReference>
<dbReference type="Gene3D" id="2.40.50.100">
    <property type="match status" value="2"/>
</dbReference>
<dbReference type="GO" id="GO:0015562">
    <property type="term" value="F:efflux transmembrane transporter activity"/>
    <property type="evidence" value="ECO:0007669"/>
    <property type="project" value="TreeGrafter"/>
</dbReference>
<sequence>MRFLTRALIGLFLASLTLGLLATGGIVLKSALDERAAREPGGRPPSEQVYAAAVLTLTPETITPVLETFGEVIARRELELRATRAGRLIGIGEGVGEGAQVTAGQLLFELDPADAETDLALARTDLRDAEAELEDAERAVTLAGDDLAAAEAQAELRGRALERQKDLQQRGVGTSAATEEAELLAASARQQVLSRRQSEALALARFNQAKTGLERRRIALREAERTLDDTRITAAFDGVISDMTATEGGLVAQNERLATLLDPDALELEFRVATSDYVRLIDDLGAIAAETALVSLEVGGYTLSSPATITRLAAAVTAGESGRRLYARIETPEGFLPGDFARLSVNEPPLENVVRVPATAVDSAGTVLVLGEEDRLERATVAVLRSQGDDLLIRAPELTGRSIVAERVPRLGPGIKIRPLRQSAAGDPVAEAPEMLDLSPERRAELIAIVEGNARMPEAAKERVLARLKSGDQVPAGMVARIEGGRGG</sequence>
<evidence type="ECO:0000313" key="3">
    <source>
        <dbReference type="Proteomes" id="UP000318590"/>
    </source>
</evidence>
<dbReference type="OrthoDB" id="7626141at2"/>
<organism evidence="2 3">
    <name type="scientific">Palleronia caenipelagi</name>
    <dbReference type="NCBI Taxonomy" id="2489174"/>
    <lineage>
        <taxon>Bacteria</taxon>
        <taxon>Pseudomonadati</taxon>
        <taxon>Pseudomonadota</taxon>
        <taxon>Alphaproteobacteria</taxon>
        <taxon>Rhodobacterales</taxon>
        <taxon>Roseobacteraceae</taxon>
        <taxon>Palleronia</taxon>
    </lineage>
</organism>
<keyword evidence="1" id="KW-0175">Coiled coil</keyword>
<dbReference type="Proteomes" id="UP000318590">
    <property type="component" value="Unassembled WGS sequence"/>
</dbReference>
<gene>
    <name evidence="2" type="ORF">FEV53_05115</name>
</gene>
<feature type="coiled-coil region" evidence="1">
    <location>
        <begin position="119"/>
        <end position="153"/>
    </location>
</feature>
<dbReference type="PANTHER" id="PTHR30469">
    <property type="entry name" value="MULTIDRUG RESISTANCE PROTEIN MDTA"/>
    <property type="match status" value="1"/>
</dbReference>
<protein>
    <submittedName>
        <fullName evidence="2">HlyD family efflux transporter periplasmic adaptor subunit</fullName>
    </submittedName>
</protein>
<dbReference type="EMBL" id="VFSV01000006">
    <property type="protein sequence ID" value="TRD22440.1"/>
    <property type="molecule type" value="Genomic_DNA"/>
</dbReference>